<dbReference type="EMBL" id="CAUYUJ010001588">
    <property type="protein sequence ID" value="CAK0796651.1"/>
    <property type="molecule type" value="Genomic_DNA"/>
</dbReference>
<dbReference type="InterPro" id="IPR036397">
    <property type="entry name" value="RNaseH_sf"/>
</dbReference>
<dbReference type="Proteomes" id="UP001189429">
    <property type="component" value="Unassembled WGS sequence"/>
</dbReference>
<feature type="non-terminal residue" evidence="1">
    <location>
        <position position="357"/>
    </location>
</feature>
<evidence type="ECO:0000313" key="1">
    <source>
        <dbReference type="EMBL" id="CAK0796651.1"/>
    </source>
</evidence>
<organism evidence="1 2">
    <name type="scientific">Prorocentrum cordatum</name>
    <dbReference type="NCBI Taxonomy" id="2364126"/>
    <lineage>
        <taxon>Eukaryota</taxon>
        <taxon>Sar</taxon>
        <taxon>Alveolata</taxon>
        <taxon>Dinophyceae</taxon>
        <taxon>Prorocentrales</taxon>
        <taxon>Prorocentraceae</taxon>
        <taxon>Prorocentrum</taxon>
    </lineage>
</organism>
<sequence>MRGLLEKADLPEVKRLLGRALWPAPKRIAKPSKVPDVCWLGGCERHFPSGELFHDGSQFEGDYEQCASEADAFLRGASEMLREPHVDINGREIMALIMVLTFAVPPVTVIVDSGFASSWLTELGPRRTTAHGAARAHQWREVWRLLDERGGLNEDGLSVRKVPAHESRRTVVVVVDGKITYKEWFGNHCADRAARSAAEAGRIAPAGRRRPAMADKLVESAGMWVGAVGGVMEGRGTTHRVAEANCPTPEAVAAVGPVAKLVCDWRGSEGKRRCSRCRWMERASECPGSIVAAVLSHNEAPKQAGKDVHMLVQLKPQCEADLVREMPVEMCAACGVLVSARASSFAAACGHPSAKGK</sequence>
<name>A0ABN9PTX4_9DINO</name>
<evidence type="ECO:0000313" key="2">
    <source>
        <dbReference type="Proteomes" id="UP001189429"/>
    </source>
</evidence>
<comment type="caution">
    <text evidence="1">The sequence shown here is derived from an EMBL/GenBank/DDBJ whole genome shotgun (WGS) entry which is preliminary data.</text>
</comment>
<gene>
    <name evidence="1" type="ORF">PCOR1329_LOCUS5973</name>
</gene>
<proteinExistence type="predicted"/>
<reference evidence="1" key="1">
    <citation type="submission" date="2023-10" db="EMBL/GenBank/DDBJ databases">
        <authorList>
            <person name="Chen Y."/>
            <person name="Shah S."/>
            <person name="Dougan E. K."/>
            <person name="Thang M."/>
            <person name="Chan C."/>
        </authorList>
    </citation>
    <scope>NUCLEOTIDE SEQUENCE [LARGE SCALE GENOMIC DNA]</scope>
</reference>
<accession>A0ABN9PTX4</accession>
<dbReference type="Gene3D" id="3.30.420.10">
    <property type="entry name" value="Ribonuclease H-like superfamily/Ribonuclease H"/>
    <property type="match status" value="1"/>
</dbReference>
<dbReference type="SUPFAM" id="SSF53098">
    <property type="entry name" value="Ribonuclease H-like"/>
    <property type="match status" value="1"/>
</dbReference>
<keyword evidence="2" id="KW-1185">Reference proteome</keyword>
<protein>
    <submittedName>
        <fullName evidence="1">Uncharacterized protein</fullName>
    </submittedName>
</protein>
<dbReference type="InterPro" id="IPR012337">
    <property type="entry name" value="RNaseH-like_sf"/>
</dbReference>